<protein>
    <recommendedName>
        <fullName evidence="3">BSD domain-containing protein</fullName>
    </recommendedName>
</protein>
<keyword evidence="2" id="KW-1185">Reference proteome</keyword>
<dbReference type="AlphaFoldDB" id="A0A196SFC9"/>
<evidence type="ECO:0000313" key="1">
    <source>
        <dbReference type="EMBL" id="OAO15713.1"/>
    </source>
</evidence>
<evidence type="ECO:0008006" key="3">
    <source>
        <dbReference type="Google" id="ProtNLM"/>
    </source>
</evidence>
<dbReference type="GO" id="GO:0006289">
    <property type="term" value="P:nucleotide-excision repair"/>
    <property type="evidence" value="ECO:0007669"/>
    <property type="project" value="InterPro"/>
</dbReference>
<dbReference type="PANTHER" id="PTHR12856">
    <property type="entry name" value="TRANSCRIPTION INITIATION FACTOR IIH-RELATED"/>
    <property type="match status" value="1"/>
</dbReference>
<gene>
    <name evidence="1" type="ORF">AV274_2563</name>
</gene>
<dbReference type="Proteomes" id="UP000078348">
    <property type="component" value="Unassembled WGS sequence"/>
</dbReference>
<dbReference type="InterPro" id="IPR027079">
    <property type="entry name" value="Tfb1/GTF2H1"/>
</dbReference>
<dbReference type="GO" id="GO:0006351">
    <property type="term" value="P:DNA-templated transcription"/>
    <property type="evidence" value="ECO:0007669"/>
    <property type="project" value="InterPro"/>
</dbReference>
<dbReference type="EMBL" id="LXWW01000121">
    <property type="protein sequence ID" value="OAO15713.1"/>
    <property type="molecule type" value="Genomic_DNA"/>
</dbReference>
<sequence length="434" mass="51300">MNPGMSYFHVKQEVQQKPPESTVKPNPEEELQRELLDRDARLRIQFEIFSKDGLSSKFWIIPEVAQKLNELRIEKRSGIPSEMLFQQQPMEQNNKKIFRMTNETKKQIFLQYPEVKAAYDARIGRDMGERDFWKAFFRTYIIDNRAALIGEESNMFFKYKRELERVNAEKRTSGKEDAKASRTLPQLEISVEECSNKPKEAYVESYEPQANDDERMESAFSEVMGMLTTHTGNIDKQIQAVTRNSSDGYRRQIEHLEEKKPSDPIRFDLKSGFGYDELMHQNEFQKNENGESGMEVTDSERIAFRSRLSHININVAECINREENREFVRKQMQLAKQEGSSNDEMSRHNSIPEDIKHDVLEEQYFVYCLIHLAYCMRGMKAMEDPMKQQALNKGLMQLLERHINELKKKDAQFVDKVAYLFNDWVEQLKRFMRY</sequence>
<comment type="caution">
    <text evidence="1">The sequence shown here is derived from an EMBL/GenBank/DDBJ whole genome shotgun (WGS) entry which is preliminary data.</text>
</comment>
<organism evidence="1 2">
    <name type="scientific">Blastocystis sp. subtype 1 (strain ATCC 50177 / NandII)</name>
    <dbReference type="NCBI Taxonomy" id="478820"/>
    <lineage>
        <taxon>Eukaryota</taxon>
        <taxon>Sar</taxon>
        <taxon>Stramenopiles</taxon>
        <taxon>Bigyra</taxon>
        <taxon>Opalozoa</taxon>
        <taxon>Opalinata</taxon>
        <taxon>Blastocystidae</taxon>
        <taxon>Blastocystis</taxon>
    </lineage>
</organism>
<accession>A0A196SFC9</accession>
<evidence type="ECO:0000313" key="2">
    <source>
        <dbReference type="Proteomes" id="UP000078348"/>
    </source>
</evidence>
<reference evidence="1 2" key="1">
    <citation type="submission" date="2016-05" db="EMBL/GenBank/DDBJ databases">
        <title>Nuclear genome of Blastocystis sp. subtype 1 NandII.</title>
        <authorList>
            <person name="Gentekaki E."/>
            <person name="Curtis B."/>
            <person name="Stairs C."/>
            <person name="Eme L."/>
            <person name="Herman E."/>
            <person name="Klimes V."/>
            <person name="Arias M.C."/>
            <person name="Elias M."/>
            <person name="Hilliou F."/>
            <person name="Klute M."/>
            <person name="Malik S.-B."/>
            <person name="Pightling A."/>
            <person name="Rachubinski R."/>
            <person name="Salas D."/>
            <person name="Schlacht A."/>
            <person name="Suga H."/>
            <person name="Archibald J."/>
            <person name="Ball S.G."/>
            <person name="Clark G."/>
            <person name="Dacks J."/>
            <person name="Van Der Giezen M."/>
            <person name="Tsaousis A."/>
            <person name="Roger A."/>
        </authorList>
    </citation>
    <scope>NUCLEOTIDE SEQUENCE [LARGE SCALE GENOMIC DNA]</scope>
    <source>
        <strain evidence="2">ATCC 50177 / NandII</strain>
    </source>
</reference>
<name>A0A196SFC9_BLAHN</name>
<proteinExistence type="predicted"/>
<dbReference type="GO" id="GO:0000439">
    <property type="term" value="C:transcription factor TFIIH core complex"/>
    <property type="evidence" value="ECO:0007669"/>
    <property type="project" value="InterPro"/>
</dbReference>